<dbReference type="SUPFAM" id="SSF54909">
    <property type="entry name" value="Dimeric alpha+beta barrel"/>
    <property type="match status" value="1"/>
</dbReference>
<evidence type="ECO:0000259" key="1">
    <source>
        <dbReference type="Pfam" id="PF07045"/>
    </source>
</evidence>
<proteinExistence type="predicted"/>
<dbReference type="InterPro" id="IPR011008">
    <property type="entry name" value="Dimeric_a/b-barrel"/>
</dbReference>
<dbReference type="AlphaFoldDB" id="A0AAE9YVC6"/>
<feature type="domain" description="DUF1330" evidence="1">
    <location>
        <begin position="6"/>
        <end position="94"/>
    </location>
</feature>
<sequence>MAYEMLVALEVIDDENYQAYRQAMKPILTTYGGGFGADFRVSEVLLPQESPNINRVFTIYFRDEAAKNDFFADGDYLKVKAEYFETSVASTRILASYGRE</sequence>
<accession>A0AAE9YVC6</accession>
<protein>
    <submittedName>
        <fullName evidence="2">DUF1330 domain-containing protein</fullName>
    </submittedName>
</protein>
<evidence type="ECO:0000313" key="3">
    <source>
        <dbReference type="Proteomes" id="UP000032568"/>
    </source>
</evidence>
<reference evidence="2 3" key="1">
    <citation type="journal article" date="2015" name="Genome Announc.">
        <title>Draft Genome Sequences of Marine Isolates of Thalassomonas viridans and Thalassomonas actiniarum.</title>
        <authorList>
            <person name="Olonade I."/>
            <person name="van Zyl L.J."/>
            <person name="Trindade M."/>
        </authorList>
    </citation>
    <scope>NUCLEOTIDE SEQUENCE [LARGE SCALE GENOMIC DNA]</scope>
    <source>
        <strain evidence="2 3">A5K-106</strain>
    </source>
</reference>
<dbReference type="Pfam" id="PF07045">
    <property type="entry name" value="DUF1330"/>
    <property type="match status" value="1"/>
</dbReference>
<gene>
    <name evidence="2" type="ORF">SG35_013395</name>
</gene>
<dbReference type="InterPro" id="IPR010753">
    <property type="entry name" value="DUF1330"/>
</dbReference>
<dbReference type="Proteomes" id="UP000032568">
    <property type="component" value="Chromosome"/>
</dbReference>
<name>A0AAE9YVC6_9GAMM</name>
<keyword evidence="3" id="KW-1185">Reference proteome</keyword>
<organism evidence="2 3">
    <name type="scientific">Thalassomonas actiniarum</name>
    <dbReference type="NCBI Taxonomy" id="485447"/>
    <lineage>
        <taxon>Bacteria</taxon>
        <taxon>Pseudomonadati</taxon>
        <taxon>Pseudomonadota</taxon>
        <taxon>Gammaproteobacteria</taxon>
        <taxon>Alteromonadales</taxon>
        <taxon>Colwelliaceae</taxon>
        <taxon>Thalassomonas</taxon>
    </lineage>
</organism>
<dbReference type="Gene3D" id="3.30.70.100">
    <property type="match status" value="1"/>
</dbReference>
<evidence type="ECO:0000313" key="2">
    <source>
        <dbReference type="EMBL" id="WDE01518.1"/>
    </source>
</evidence>
<dbReference type="EMBL" id="CP059735">
    <property type="protein sequence ID" value="WDE01518.1"/>
    <property type="molecule type" value="Genomic_DNA"/>
</dbReference>
<dbReference type="KEGG" id="tact:SG35_013395"/>
<dbReference type="RefSeq" id="WP_044832718.1">
    <property type="nucleotide sequence ID" value="NZ_CP059735.1"/>
</dbReference>
<reference evidence="2 3" key="2">
    <citation type="journal article" date="2022" name="Mar. Drugs">
        <title>Bioassay-Guided Fractionation Leads to the Detection of Cholic Acid Generated by the Rare Thalassomonas sp.</title>
        <authorList>
            <person name="Pheiffer F."/>
            <person name="Schneider Y.K."/>
            <person name="Hansen E.H."/>
            <person name="Andersen J.H."/>
            <person name="Isaksson J."/>
            <person name="Busche T."/>
            <person name="R C."/>
            <person name="Kalinowski J."/>
            <person name="Zyl L.V."/>
            <person name="Trindade M."/>
        </authorList>
    </citation>
    <scope>NUCLEOTIDE SEQUENCE [LARGE SCALE GENOMIC DNA]</scope>
    <source>
        <strain evidence="2 3">A5K-106</strain>
    </source>
</reference>